<sequence>RWSRYVYYWPVRIDPHVERNYGIHFVITEKLRNKKFIVTTVTVYESEPVTV</sequence>
<evidence type="ECO:0000313" key="1">
    <source>
        <dbReference type="EMBL" id="CAG8737120.1"/>
    </source>
</evidence>
<dbReference type="Proteomes" id="UP000789508">
    <property type="component" value="Unassembled WGS sequence"/>
</dbReference>
<organism evidence="1 2">
    <name type="scientific">Ambispora leptoticha</name>
    <dbReference type="NCBI Taxonomy" id="144679"/>
    <lineage>
        <taxon>Eukaryota</taxon>
        <taxon>Fungi</taxon>
        <taxon>Fungi incertae sedis</taxon>
        <taxon>Mucoromycota</taxon>
        <taxon>Glomeromycotina</taxon>
        <taxon>Glomeromycetes</taxon>
        <taxon>Archaeosporales</taxon>
        <taxon>Ambisporaceae</taxon>
        <taxon>Ambispora</taxon>
    </lineage>
</organism>
<accession>A0A9N9NIH7</accession>
<feature type="non-terminal residue" evidence="1">
    <location>
        <position position="1"/>
    </location>
</feature>
<name>A0A9N9NIH7_9GLOM</name>
<keyword evidence="2" id="KW-1185">Reference proteome</keyword>
<dbReference type="EMBL" id="CAJVPS010033399">
    <property type="protein sequence ID" value="CAG8737120.1"/>
    <property type="molecule type" value="Genomic_DNA"/>
</dbReference>
<feature type="non-terminal residue" evidence="1">
    <location>
        <position position="51"/>
    </location>
</feature>
<comment type="caution">
    <text evidence="1">The sequence shown here is derived from an EMBL/GenBank/DDBJ whole genome shotgun (WGS) entry which is preliminary data.</text>
</comment>
<evidence type="ECO:0000313" key="2">
    <source>
        <dbReference type="Proteomes" id="UP000789508"/>
    </source>
</evidence>
<proteinExistence type="predicted"/>
<reference evidence="1" key="1">
    <citation type="submission" date="2021-06" db="EMBL/GenBank/DDBJ databases">
        <authorList>
            <person name="Kallberg Y."/>
            <person name="Tangrot J."/>
            <person name="Rosling A."/>
        </authorList>
    </citation>
    <scope>NUCLEOTIDE SEQUENCE</scope>
    <source>
        <strain evidence="1">FL130A</strain>
    </source>
</reference>
<dbReference type="AlphaFoldDB" id="A0A9N9NIH7"/>
<gene>
    <name evidence="1" type="ORF">ALEPTO_LOCUS12823</name>
</gene>
<protein>
    <submittedName>
        <fullName evidence="1">3921_t:CDS:1</fullName>
    </submittedName>
</protein>